<organism evidence="9 10">
    <name type="scientific">Drosophila willistoni</name>
    <name type="common">Fruit fly</name>
    <dbReference type="NCBI Taxonomy" id="7260"/>
    <lineage>
        <taxon>Eukaryota</taxon>
        <taxon>Metazoa</taxon>
        <taxon>Ecdysozoa</taxon>
        <taxon>Arthropoda</taxon>
        <taxon>Hexapoda</taxon>
        <taxon>Insecta</taxon>
        <taxon>Pterygota</taxon>
        <taxon>Neoptera</taxon>
        <taxon>Endopterygota</taxon>
        <taxon>Diptera</taxon>
        <taxon>Brachycera</taxon>
        <taxon>Muscomorpha</taxon>
        <taxon>Ephydroidea</taxon>
        <taxon>Drosophilidae</taxon>
        <taxon>Drosophila</taxon>
        <taxon>Sophophora</taxon>
    </lineage>
</organism>
<dbReference type="Pfam" id="PF00628">
    <property type="entry name" value="PHD"/>
    <property type="match status" value="1"/>
</dbReference>
<dbReference type="GO" id="GO:0048188">
    <property type="term" value="C:Set1C/COMPASS complex"/>
    <property type="evidence" value="ECO:0007669"/>
    <property type="project" value="InterPro"/>
</dbReference>
<dbReference type="GO" id="GO:0045893">
    <property type="term" value="P:positive regulation of DNA-templated transcription"/>
    <property type="evidence" value="ECO:0007669"/>
    <property type="project" value="TreeGrafter"/>
</dbReference>
<dbReference type="InterPro" id="IPR013083">
    <property type="entry name" value="Znf_RING/FYVE/PHD"/>
</dbReference>
<feature type="region of interest" description="Disordered" evidence="7">
    <location>
        <begin position="94"/>
        <end position="118"/>
    </location>
</feature>
<dbReference type="GO" id="GO:0008270">
    <property type="term" value="F:zinc ion binding"/>
    <property type="evidence" value="ECO:0007669"/>
    <property type="project" value="UniProtKB-KW"/>
</dbReference>
<dbReference type="PROSITE" id="PS50016">
    <property type="entry name" value="ZF_PHD_2"/>
    <property type="match status" value="1"/>
</dbReference>
<dbReference type="SMR" id="A0A0Q9WQL3"/>
<dbReference type="PANTHER" id="PTHR46174:SF1">
    <property type="entry name" value="CXXC-TYPE ZINC FINGER PROTEIN 1"/>
    <property type="match status" value="1"/>
</dbReference>
<keyword evidence="2" id="KW-0479">Metal-binding</keyword>
<dbReference type="InterPro" id="IPR011011">
    <property type="entry name" value="Znf_FYVE_PHD"/>
</dbReference>
<proteinExistence type="predicted"/>
<dbReference type="PROSITE" id="PS01359">
    <property type="entry name" value="ZF_PHD_1"/>
    <property type="match status" value="1"/>
</dbReference>
<evidence type="ECO:0000313" key="9">
    <source>
        <dbReference type="EMBL" id="KRF98495.1"/>
    </source>
</evidence>
<protein>
    <recommendedName>
        <fullName evidence="8">PHD-type domain-containing protein</fullName>
    </recommendedName>
</protein>
<feature type="domain" description="PHD-type" evidence="8">
    <location>
        <begin position="6"/>
        <end position="56"/>
    </location>
</feature>
<dbReference type="InterPro" id="IPR019787">
    <property type="entry name" value="Znf_PHD-finger"/>
</dbReference>
<evidence type="ECO:0000256" key="1">
    <source>
        <dbReference type="ARBA" id="ARBA00004123"/>
    </source>
</evidence>
<dbReference type="PANTHER" id="PTHR46174">
    <property type="entry name" value="CXXC-TYPE ZINC FINGER PROTEIN 1"/>
    <property type="match status" value="1"/>
</dbReference>
<reference evidence="9 10" key="1">
    <citation type="journal article" date="2007" name="Nature">
        <title>Evolution of genes and genomes on the Drosophila phylogeny.</title>
        <authorList>
            <consortium name="Drosophila 12 Genomes Consortium"/>
            <person name="Clark A.G."/>
            <person name="Eisen M.B."/>
            <person name="Smith D.R."/>
            <person name="Bergman C.M."/>
            <person name="Oliver B."/>
            <person name="Markow T.A."/>
            <person name="Kaufman T.C."/>
            <person name="Kellis M."/>
            <person name="Gelbart W."/>
            <person name="Iyer V.N."/>
            <person name="Pollard D.A."/>
            <person name="Sackton T.B."/>
            <person name="Larracuente A.M."/>
            <person name="Singh N.D."/>
            <person name="Abad J.P."/>
            <person name="Abt D.N."/>
            <person name="Adryan B."/>
            <person name="Aguade M."/>
            <person name="Akashi H."/>
            <person name="Anderson W.W."/>
            <person name="Aquadro C.F."/>
            <person name="Ardell D.H."/>
            <person name="Arguello R."/>
            <person name="Artieri C.G."/>
            <person name="Barbash D.A."/>
            <person name="Barker D."/>
            <person name="Barsanti P."/>
            <person name="Batterham P."/>
            <person name="Batzoglou S."/>
            <person name="Begun D."/>
            <person name="Bhutkar A."/>
            <person name="Blanco E."/>
            <person name="Bosak S.A."/>
            <person name="Bradley R.K."/>
            <person name="Brand A.D."/>
            <person name="Brent M.R."/>
            <person name="Brooks A.N."/>
            <person name="Brown R.H."/>
            <person name="Butlin R.K."/>
            <person name="Caggese C."/>
            <person name="Calvi B.R."/>
            <person name="Bernardo de Carvalho A."/>
            <person name="Caspi A."/>
            <person name="Castrezana S."/>
            <person name="Celniker S.E."/>
            <person name="Chang J.L."/>
            <person name="Chapple C."/>
            <person name="Chatterji S."/>
            <person name="Chinwalla A."/>
            <person name="Civetta A."/>
            <person name="Clifton S.W."/>
            <person name="Comeron J.M."/>
            <person name="Costello J.C."/>
            <person name="Coyne J.A."/>
            <person name="Daub J."/>
            <person name="David R.G."/>
            <person name="Delcher A.L."/>
            <person name="Delehaunty K."/>
            <person name="Do C.B."/>
            <person name="Ebling H."/>
            <person name="Edwards K."/>
            <person name="Eickbush T."/>
            <person name="Evans J.D."/>
            <person name="Filipski A."/>
            <person name="Findeiss S."/>
            <person name="Freyhult E."/>
            <person name="Fulton L."/>
            <person name="Fulton R."/>
            <person name="Garcia A.C."/>
            <person name="Gardiner A."/>
            <person name="Garfield D.A."/>
            <person name="Garvin B.E."/>
            <person name="Gibson G."/>
            <person name="Gilbert D."/>
            <person name="Gnerre S."/>
            <person name="Godfrey J."/>
            <person name="Good R."/>
            <person name="Gotea V."/>
            <person name="Gravely B."/>
            <person name="Greenberg A.J."/>
            <person name="Griffiths-Jones S."/>
            <person name="Gross S."/>
            <person name="Guigo R."/>
            <person name="Gustafson E.A."/>
            <person name="Haerty W."/>
            <person name="Hahn M.W."/>
            <person name="Halligan D.L."/>
            <person name="Halpern A.L."/>
            <person name="Halter G.M."/>
            <person name="Han M.V."/>
            <person name="Heger A."/>
            <person name="Hillier L."/>
            <person name="Hinrichs A.S."/>
            <person name="Holmes I."/>
            <person name="Hoskins R.A."/>
            <person name="Hubisz M.J."/>
            <person name="Hultmark D."/>
            <person name="Huntley M.A."/>
            <person name="Jaffe D.B."/>
            <person name="Jagadeeshan S."/>
            <person name="Jeck W.R."/>
            <person name="Johnson J."/>
            <person name="Jones C.D."/>
            <person name="Jordan W.C."/>
            <person name="Karpen G.H."/>
            <person name="Kataoka E."/>
            <person name="Keightley P.D."/>
            <person name="Kheradpour P."/>
            <person name="Kirkness E.F."/>
            <person name="Koerich L.B."/>
            <person name="Kristiansen K."/>
            <person name="Kudrna D."/>
            <person name="Kulathinal R.J."/>
            <person name="Kumar S."/>
            <person name="Kwok R."/>
            <person name="Lander E."/>
            <person name="Langley C.H."/>
            <person name="Lapoint R."/>
            <person name="Lazzaro B.P."/>
            <person name="Lee S.J."/>
            <person name="Levesque L."/>
            <person name="Li R."/>
            <person name="Lin C.F."/>
            <person name="Lin M.F."/>
            <person name="Lindblad-Toh K."/>
            <person name="Llopart A."/>
            <person name="Long M."/>
            <person name="Low L."/>
            <person name="Lozovsky E."/>
            <person name="Lu J."/>
            <person name="Luo M."/>
            <person name="Machado C.A."/>
            <person name="Makalowski W."/>
            <person name="Marzo M."/>
            <person name="Matsuda M."/>
            <person name="Matzkin L."/>
            <person name="McAllister B."/>
            <person name="McBride C.S."/>
            <person name="McKernan B."/>
            <person name="McKernan K."/>
            <person name="Mendez-Lago M."/>
            <person name="Minx P."/>
            <person name="Mollenhauer M.U."/>
            <person name="Montooth K."/>
            <person name="Mount S.M."/>
            <person name="Mu X."/>
            <person name="Myers E."/>
            <person name="Negre B."/>
            <person name="Newfeld S."/>
            <person name="Nielsen R."/>
            <person name="Noor M.A."/>
            <person name="O'Grady P."/>
            <person name="Pachter L."/>
            <person name="Papaceit M."/>
            <person name="Parisi M.J."/>
            <person name="Parisi M."/>
            <person name="Parts L."/>
            <person name="Pedersen J.S."/>
            <person name="Pesole G."/>
            <person name="Phillippy A.M."/>
            <person name="Ponting C.P."/>
            <person name="Pop M."/>
            <person name="Porcelli D."/>
            <person name="Powell J.R."/>
            <person name="Prohaska S."/>
            <person name="Pruitt K."/>
            <person name="Puig M."/>
            <person name="Quesneville H."/>
            <person name="Ram K.R."/>
            <person name="Rand D."/>
            <person name="Rasmussen M.D."/>
            <person name="Reed L.K."/>
            <person name="Reenan R."/>
            <person name="Reily A."/>
            <person name="Remington K.A."/>
            <person name="Rieger T.T."/>
            <person name="Ritchie M.G."/>
            <person name="Robin C."/>
            <person name="Rogers Y.H."/>
            <person name="Rohde C."/>
            <person name="Rozas J."/>
            <person name="Rubenfield M.J."/>
            <person name="Ruiz A."/>
            <person name="Russo S."/>
            <person name="Salzberg S.L."/>
            <person name="Sanchez-Gracia A."/>
            <person name="Saranga D.J."/>
            <person name="Sato H."/>
            <person name="Schaeffer S.W."/>
            <person name="Schatz M.C."/>
            <person name="Schlenke T."/>
            <person name="Schwartz R."/>
            <person name="Segarra C."/>
            <person name="Singh R.S."/>
            <person name="Sirot L."/>
            <person name="Sirota M."/>
            <person name="Sisneros N.B."/>
            <person name="Smith C.D."/>
            <person name="Smith T.F."/>
            <person name="Spieth J."/>
            <person name="Stage D.E."/>
            <person name="Stark A."/>
            <person name="Stephan W."/>
            <person name="Strausberg R.L."/>
            <person name="Strempel S."/>
            <person name="Sturgill D."/>
            <person name="Sutton G."/>
            <person name="Sutton G.G."/>
            <person name="Tao W."/>
            <person name="Teichmann S."/>
            <person name="Tobari Y.N."/>
            <person name="Tomimura Y."/>
            <person name="Tsolas J.M."/>
            <person name="Valente V.L."/>
            <person name="Venter E."/>
            <person name="Venter J.C."/>
            <person name="Vicario S."/>
            <person name="Vieira F.G."/>
            <person name="Vilella A.J."/>
            <person name="Villasante A."/>
            <person name="Walenz B."/>
            <person name="Wang J."/>
            <person name="Wasserman M."/>
            <person name="Watts T."/>
            <person name="Wilson D."/>
            <person name="Wilson R.K."/>
            <person name="Wing R.A."/>
            <person name="Wolfner M.F."/>
            <person name="Wong A."/>
            <person name="Wong G.K."/>
            <person name="Wu C.I."/>
            <person name="Wu G."/>
            <person name="Yamamoto D."/>
            <person name="Yang H.P."/>
            <person name="Yang S.P."/>
            <person name="Yorke J.A."/>
            <person name="Yoshida K."/>
            <person name="Zdobnov E."/>
            <person name="Zhang P."/>
            <person name="Zhang Y."/>
            <person name="Zimin A.V."/>
            <person name="Baldwin J."/>
            <person name="Abdouelleil A."/>
            <person name="Abdulkadir J."/>
            <person name="Abebe A."/>
            <person name="Abera B."/>
            <person name="Abreu J."/>
            <person name="Acer S.C."/>
            <person name="Aftuck L."/>
            <person name="Alexander A."/>
            <person name="An P."/>
            <person name="Anderson E."/>
            <person name="Anderson S."/>
            <person name="Arachi H."/>
            <person name="Azer M."/>
            <person name="Bachantsang P."/>
            <person name="Barry A."/>
            <person name="Bayul T."/>
            <person name="Berlin A."/>
            <person name="Bessette D."/>
            <person name="Bloom T."/>
            <person name="Blye J."/>
            <person name="Boguslavskiy L."/>
            <person name="Bonnet C."/>
            <person name="Boukhgalter B."/>
            <person name="Bourzgui I."/>
            <person name="Brown A."/>
            <person name="Cahill P."/>
            <person name="Channer S."/>
            <person name="Cheshatsang Y."/>
            <person name="Chuda L."/>
            <person name="Citroen M."/>
            <person name="Collymore A."/>
            <person name="Cooke P."/>
            <person name="Costello M."/>
            <person name="D'Aco K."/>
            <person name="Daza R."/>
            <person name="De Haan G."/>
            <person name="DeGray S."/>
            <person name="DeMaso C."/>
            <person name="Dhargay N."/>
            <person name="Dooley K."/>
            <person name="Dooley E."/>
            <person name="Doricent M."/>
            <person name="Dorje P."/>
            <person name="Dorjee K."/>
            <person name="Dupes A."/>
            <person name="Elong R."/>
            <person name="Falk J."/>
            <person name="Farina A."/>
            <person name="Faro S."/>
            <person name="Ferguson D."/>
            <person name="Fisher S."/>
            <person name="Foley C.D."/>
            <person name="Franke A."/>
            <person name="Friedrich D."/>
            <person name="Gadbois L."/>
            <person name="Gearin G."/>
            <person name="Gearin C.R."/>
            <person name="Giannoukos G."/>
            <person name="Goode T."/>
            <person name="Graham J."/>
            <person name="Grandbois E."/>
            <person name="Grewal S."/>
            <person name="Gyaltsen K."/>
            <person name="Hafez N."/>
            <person name="Hagos B."/>
            <person name="Hall J."/>
            <person name="Henson C."/>
            <person name="Hollinger A."/>
            <person name="Honan T."/>
            <person name="Huard M.D."/>
            <person name="Hughes L."/>
            <person name="Hurhula B."/>
            <person name="Husby M.E."/>
            <person name="Kamat A."/>
            <person name="Kanga B."/>
            <person name="Kashin S."/>
            <person name="Khazanovich D."/>
            <person name="Kisner P."/>
            <person name="Lance K."/>
            <person name="Lara M."/>
            <person name="Lee W."/>
            <person name="Lennon N."/>
            <person name="Letendre F."/>
            <person name="LeVine R."/>
            <person name="Lipovsky A."/>
            <person name="Liu X."/>
            <person name="Liu J."/>
            <person name="Liu S."/>
            <person name="Lokyitsang T."/>
            <person name="Lokyitsang Y."/>
            <person name="Lubonja R."/>
            <person name="Lui A."/>
            <person name="MacDonald P."/>
            <person name="Magnisalis V."/>
            <person name="Maru K."/>
            <person name="Matthews C."/>
            <person name="McCusker W."/>
            <person name="McDonough S."/>
            <person name="Mehta T."/>
            <person name="Meldrim J."/>
            <person name="Meneus L."/>
            <person name="Mihai O."/>
            <person name="Mihalev A."/>
            <person name="Mihova T."/>
            <person name="Mittelman R."/>
            <person name="Mlenga V."/>
            <person name="Montmayeur A."/>
            <person name="Mulrain L."/>
            <person name="Navidi A."/>
            <person name="Naylor J."/>
            <person name="Negash T."/>
            <person name="Nguyen T."/>
            <person name="Nguyen N."/>
            <person name="Nicol R."/>
            <person name="Norbu C."/>
            <person name="Norbu N."/>
            <person name="Novod N."/>
            <person name="O'Neill B."/>
            <person name="Osman S."/>
            <person name="Markiewicz E."/>
            <person name="Oyono O.L."/>
            <person name="Patti C."/>
            <person name="Phunkhang P."/>
            <person name="Pierre F."/>
            <person name="Priest M."/>
            <person name="Raghuraman S."/>
            <person name="Rege F."/>
            <person name="Reyes R."/>
            <person name="Rise C."/>
            <person name="Rogov P."/>
            <person name="Ross K."/>
            <person name="Ryan E."/>
            <person name="Settipalli S."/>
            <person name="Shea T."/>
            <person name="Sherpa N."/>
            <person name="Shi L."/>
            <person name="Shih D."/>
            <person name="Sparrow T."/>
            <person name="Spaulding J."/>
            <person name="Stalker J."/>
            <person name="Stange-Thomann N."/>
            <person name="Stavropoulos S."/>
            <person name="Stone C."/>
            <person name="Strader C."/>
            <person name="Tesfaye S."/>
            <person name="Thomson T."/>
            <person name="Thoulutsang Y."/>
            <person name="Thoulutsang D."/>
            <person name="Topham K."/>
            <person name="Topping I."/>
            <person name="Tsamla T."/>
            <person name="Vassiliev H."/>
            <person name="Vo A."/>
            <person name="Wangchuk T."/>
            <person name="Wangdi T."/>
            <person name="Weiand M."/>
            <person name="Wilkinson J."/>
            <person name="Wilson A."/>
            <person name="Yadav S."/>
            <person name="Young G."/>
            <person name="Yu Q."/>
            <person name="Zembek L."/>
            <person name="Zhong D."/>
            <person name="Zimmer A."/>
            <person name="Zwirko Z."/>
            <person name="Jaffe D.B."/>
            <person name="Alvarez P."/>
            <person name="Brockman W."/>
            <person name="Butler J."/>
            <person name="Chin C."/>
            <person name="Gnerre S."/>
            <person name="Grabherr M."/>
            <person name="Kleber M."/>
            <person name="Mauceli E."/>
            <person name="MacCallum I."/>
        </authorList>
    </citation>
    <scope>NUCLEOTIDE SEQUENCE [LARGE SCALE GENOMIC DNA]</scope>
    <source>
        <strain evidence="10">Tucson 14030-0811.24</strain>
    </source>
</reference>
<sequence length="224" mass="25298">MSSEVIEYCICRRNNADGFMICCDKCNEWFHGECIGLNEDMGLLYDVYYCIACKKKNAKLKSTFKTPPIAAASLSIHTGVVLPNKLDKVKVPISPERQKPEPQQEIVATPEQSSGSPTIENTVEVAMPVVSIENKVHEREKFVKGESKGCQCNLYLESSEESKKRPKCWGYMCDEIARPKSRYCSDECGSVATVTRIFSTMQPLDNGWTMPHPIFTLPDDYLRH</sequence>
<evidence type="ECO:0000256" key="4">
    <source>
        <dbReference type="ARBA" id="ARBA00022833"/>
    </source>
</evidence>
<dbReference type="STRING" id="7260.A0A0Q9WQL3"/>
<dbReference type="AlphaFoldDB" id="A0A0Q9WQL3"/>
<dbReference type="SMART" id="SM00249">
    <property type="entry name" value="PHD"/>
    <property type="match status" value="1"/>
</dbReference>
<name>A0A0Q9WQL3_DROWI</name>
<dbReference type="Proteomes" id="UP000007798">
    <property type="component" value="Unassembled WGS sequence"/>
</dbReference>
<dbReference type="Gene3D" id="3.30.40.10">
    <property type="entry name" value="Zinc/RING finger domain, C3HC4 (zinc finger)"/>
    <property type="match status" value="1"/>
</dbReference>
<dbReference type="SUPFAM" id="SSF57903">
    <property type="entry name" value="FYVE/PHD zinc finger"/>
    <property type="match status" value="1"/>
</dbReference>
<dbReference type="InParanoid" id="A0A0Q9WQL3"/>
<evidence type="ECO:0000256" key="5">
    <source>
        <dbReference type="ARBA" id="ARBA00023242"/>
    </source>
</evidence>
<evidence type="ECO:0000256" key="3">
    <source>
        <dbReference type="ARBA" id="ARBA00022771"/>
    </source>
</evidence>
<dbReference type="InterPro" id="IPR037869">
    <property type="entry name" value="Spp1/CFP1"/>
</dbReference>
<dbReference type="EMBL" id="CH963857">
    <property type="protein sequence ID" value="KRF98495.1"/>
    <property type="molecule type" value="Genomic_DNA"/>
</dbReference>
<dbReference type="OrthoDB" id="784962at2759"/>
<keyword evidence="4" id="KW-0862">Zinc</keyword>
<evidence type="ECO:0000259" key="8">
    <source>
        <dbReference type="PROSITE" id="PS50016"/>
    </source>
</evidence>
<dbReference type="InterPro" id="IPR019786">
    <property type="entry name" value="Zinc_finger_PHD-type_CS"/>
</dbReference>
<evidence type="ECO:0000256" key="2">
    <source>
        <dbReference type="ARBA" id="ARBA00022723"/>
    </source>
</evidence>
<keyword evidence="3 6" id="KW-0863">Zinc-finger</keyword>
<comment type="subcellular location">
    <subcellularLocation>
        <location evidence="1">Nucleus</location>
    </subcellularLocation>
</comment>
<dbReference type="InterPro" id="IPR001965">
    <property type="entry name" value="Znf_PHD"/>
</dbReference>
<accession>A0A0Q9WQL3</accession>
<keyword evidence="10" id="KW-1185">Reference proteome</keyword>
<evidence type="ECO:0000256" key="6">
    <source>
        <dbReference type="PROSITE-ProRule" id="PRU00146"/>
    </source>
</evidence>
<evidence type="ECO:0000256" key="7">
    <source>
        <dbReference type="SAM" id="MobiDB-lite"/>
    </source>
</evidence>
<keyword evidence="5" id="KW-0539">Nucleus</keyword>
<gene>
    <name evidence="9" type="primary">Dwil\GK27940</name>
    <name evidence="9" type="ORF">Dwil_GK27940</name>
</gene>
<evidence type="ECO:0000313" key="10">
    <source>
        <dbReference type="Proteomes" id="UP000007798"/>
    </source>
</evidence>